<evidence type="ECO:0000313" key="2">
    <source>
        <dbReference type="Proteomes" id="UP001054252"/>
    </source>
</evidence>
<name>A0AAV5ISA4_9ROSI</name>
<dbReference type="EMBL" id="BPVZ01000020">
    <property type="protein sequence ID" value="GKV03325.1"/>
    <property type="molecule type" value="Genomic_DNA"/>
</dbReference>
<proteinExistence type="predicted"/>
<comment type="caution">
    <text evidence="1">The sequence shown here is derived from an EMBL/GenBank/DDBJ whole genome shotgun (WGS) entry which is preliminary data.</text>
</comment>
<keyword evidence="2" id="KW-1185">Reference proteome</keyword>
<reference evidence="1 2" key="1">
    <citation type="journal article" date="2021" name="Commun. Biol.">
        <title>The genome of Shorea leprosula (Dipterocarpaceae) highlights the ecological relevance of drought in aseasonal tropical rainforests.</title>
        <authorList>
            <person name="Ng K.K.S."/>
            <person name="Kobayashi M.J."/>
            <person name="Fawcett J.A."/>
            <person name="Hatakeyama M."/>
            <person name="Paape T."/>
            <person name="Ng C.H."/>
            <person name="Ang C.C."/>
            <person name="Tnah L.H."/>
            <person name="Lee C.T."/>
            <person name="Nishiyama T."/>
            <person name="Sese J."/>
            <person name="O'Brien M.J."/>
            <person name="Copetti D."/>
            <person name="Mohd Noor M.I."/>
            <person name="Ong R.C."/>
            <person name="Putra M."/>
            <person name="Sireger I.Z."/>
            <person name="Indrioko S."/>
            <person name="Kosugi Y."/>
            <person name="Izuno A."/>
            <person name="Isagi Y."/>
            <person name="Lee S.L."/>
            <person name="Shimizu K.K."/>
        </authorList>
    </citation>
    <scope>NUCLEOTIDE SEQUENCE [LARGE SCALE GENOMIC DNA]</scope>
    <source>
        <strain evidence="1">214</strain>
    </source>
</reference>
<accession>A0AAV5ISA4</accession>
<dbReference type="Proteomes" id="UP001054252">
    <property type="component" value="Unassembled WGS sequence"/>
</dbReference>
<protein>
    <submittedName>
        <fullName evidence="1">Uncharacterized protein</fullName>
    </submittedName>
</protein>
<gene>
    <name evidence="1" type="ORF">SLEP1_g15649</name>
</gene>
<dbReference type="AlphaFoldDB" id="A0AAV5ISA4"/>
<organism evidence="1 2">
    <name type="scientific">Rubroshorea leprosula</name>
    <dbReference type="NCBI Taxonomy" id="152421"/>
    <lineage>
        <taxon>Eukaryota</taxon>
        <taxon>Viridiplantae</taxon>
        <taxon>Streptophyta</taxon>
        <taxon>Embryophyta</taxon>
        <taxon>Tracheophyta</taxon>
        <taxon>Spermatophyta</taxon>
        <taxon>Magnoliopsida</taxon>
        <taxon>eudicotyledons</taxon>
        <taxon>Gunneridae</taxon>
        <taxon>Pentapetalae</taxon>
        <taxon>rosids</taxon>
        <taxon>malvids</taxon>
        <taxon>Malvales</taxon>
        <taxon>Dipterocarpaceae</taxon>
        <taxon>Rubroshorea</taxon>
    </lineage>
</organism>
<evidence type="ECO:0000313" key="1">
    <source>
        <dbReference type="EMBL" id="GKV03325.1"/>
    </source>
</evidence>
<sequence length="37" mass="4260">MINPAHFQFLRFFLKQLREAAATCEALIILPSLNVSR</sequence>